<proteinExistence type="predicted"/>
<evidence type="ECO:0000313" key="4">
    <source>
        <dbReference type="Proteomes" id="UP001052655"/>
    </source>
</evidence>
<protein>
    <recommendedName>
        <fullName evidence="2">CobQ/CobB/MinD/ParA nucleotide binding domain-containing protein</fullName>
    </recommendedName>
</protein>
<dbReference type="NCBIfam" id="NF047398">
    <property type="entry name" value="AAA_KGGVGR"/>
    <property type="match status" value="1"/>
</dbReference>
<dbReference type="PANTHER" id="PTHR13696:SF52">
    <property type="entry name" value="PARA FAMILY PROTEIN CT_582"/>
    <property type="match status" value="1"/>
</dbReference>
<sequence>MSRSRARFDTAWQAALDHARQAAAQFGMDVVVTRDVLGRACLLINDQGRPLAHDDADVVALRDAFVAATRPFTGLEPLLFGAKLFAPELYFDAEDRAPVSPRQGSAGSVHALERTVIGTDWARGVRTPTDGALGRRDRRVALYGFKGGVGRTTATAVLARYLAGTGRCVLVVDLDLESPGVSNLLEDPAGIPRHGIVDHLIESGVGNADGLELVARSSALPVKGNGEVWLAPAGGSPLAGEPYDYLAKLNRIYSDLAGLNPGDGDRPFAARLEEAIAACEDQVTELSRPPDVVLLDSRAGMHDIAAVTLTHLSGLALLFAVDNPSTWEGYKMLFEQWQQRPALARELRERLRVVAAMFHSAGDAKRLPALRDRAQQLFADTLYDQLGTDEDGPDDVDDVDDAGDEGDELYHPPLEDDDAPHAPIPILFGNDLVGLDPLRSRDWPELPFVEAAYRTFTTTVERLLPPPHPAPESS</sequence>
<dbReference type="Pfam" id="PF01656">
    <property type="entry name" value="CbiA"/>
    <property type="match status" value="1"/>
</dbReference>
<comment type="caution">
    <text evidence="3">The sequence shown here is derived from an EMBL/GenBank/DDBJ whole genome shotgun (WGS) entry which is preliminary data.</text>
</comment>
<feature type="compositionally biased region" description="Acidic residues" evidence="1">
    <location>
        <begin position="387"/>
        <end position="407"/>
    </location>
</feature>
<name>A0ABQ3Q3L1_9ACTN</name>
<evidence type="ECO:0000256" key="1">
    <source>
        <dbReference type="SAM" id="MobiDB-lite"/>
    </source>
</evidence>
<dbReference type="SUPFAM" id="SSF52540">
    <property type="entry name" value="P-loop containing nucleoside triphosphate hydrolases"/>
    <property type="match status" value="1"/>
</dbReference>
<feature type="region of interest" description="Disordered" evidence="1">
    <location>
        <begin position="384"/>
        <end position="422"/>
    </location>
</feature>
<dbReference type="Proteomes" id="UP001052655">
    <property type="component" value="Unassembled WGS sequence"/>
</dbReference>
<organism evidence="3 4">
    <name type="scientific">Streptomyces daghestanicus</name>
    <dbReference type="NCBI Taxonomy" id="66885"/>
    <lineage>
        <taxon>Bacteria</taxon>
        <taxon>Bacillati</taxon>
        <taxon>Actinomycetota</taxon>
        <taxon>Actinomycetes</taxon>
        <taxon>Kitasatosporales</taxon>
        <taxon>Streptomycetaceae</taxon>
        <taxon>Streptomyces</taxon>
    </lineage>
</organism>
<dbReference type="InterPro" id="IPR002586">
    <property type="entry name" value="CobQ/CobB/MinD/ParA_Nub-bd_dom"/>
</dbReference>
<dbReference type="RefSeq" id="WP_190076979.1">
    <property type="nucleotide sequence ID" value="NZ_BMTC01000006.1"/>
</dbReference>
<dbReference type="EMBL" id="BNDX01000008">
    <property type="protein sequence ID" value="GHI31878.1"/>
    <property type="molecule type" value="Genomic_DNA"/>
</dbReference>
<dbReference type="InterPro" id="IPR027417">
    <property type="entry name" value="P-loop_NTPase"/>
</dbReference>
<reference evidence="3" key="1">
    <citation type="submission" date="2024-05" db="EMBL/GenBank/DDBJ databases">
        <title>Whole genome shotgun sequence of Streptomyces daghestanicus NBRC 12762.</title>
        <authorList>
            <person name="Komaki H."/>
            <person name="Tamura T."/>
        </authorList>
    </citation>
    <scope>NUCLEOTIDE SEQUENCE</scope>
    <source>
        <strain evidence="3">NBRC 12762</strain>
    </source>
</reference>
<dbReference type="PANTHER" id="PTHR13696">
    <property type="entry name" value="P-LOOP CONTAINING NUCLEOSIDE TRIPHOSPHATE HYDROLASE"/>
    <property type="match status" value="1"/>
</dbReference>
<dbReference type="InterPro" id="IPR050678">
    <property type="entry name" value="DNA_Partitioning_ATPase"/>
</dbReference>
<evidence type="ECO:0000313" key="3">
    <source>
        <dbReference type="EMBL" id="GHI31878.1"/>
    </source>
</evidence>
<accession>A0ABQ3Q3L1</accession>
<keyword evidence="4" id="KW-1185">Reference proteome</keyword>
<gene>
    <name evidence="3" type="ORF">Sdagh_36080</name>
</gene>
<feature type="domain" description="CobQ/CobB/MinD/ParA nucleotide binding" evidence="2">
    <location>
        <begin position="141"/>
        <end position="182"/>
    </location>
</feature>
<dbReference type="Gene3D" id="3.40.50.300">
    <property type="entry name" value="P-loop containing nucleotide triphosphate hydrolases"/>
    <property type="match status" value="1"/>
</dbReference>
<evidence type="ECO:0000259" key="2">
    <source>
        <dbReference type="Pfam" id="PF01656"/>
    </source>
</evidence>
<dbReference type="CDD" id="cd01983">
    <property type="entry name" value="SIMIBI"/>
    <property type="match status" value="1"/>
</dbReference>